<gene>
    <name evidence="6" type="ORF">RMSM_04395</name>
</gene>
<dbReference type="SUPFAM" id="SSF53649">
    <property type="entry name" value="Alkaline phosphatase-like"/>
    <property type="match status" value="1"/>
</dbReference>
<keyword evidence="4" id="KW-0106">Calcium</keyword>
<dbReference type="Pfam" id="PF00884">
    <property type="entry name" value="Sulfatase"/>
    <property type="match status" value="1"/>
</dbReference>
<keyword evidence="3" id="KW-0378">Hydrolase</keyword>
<evidence type="ECO:0000256" key="3">
    <source>
        <dbReference type="ARBA" id="ARBA00022801"/>
    </source>
</evidence>
<sequence>MYWHLSVLGRWNLLGLFVALLTMLSQVDANETRKPNFIVVFCDNLGYGDIEPFGSTLHRTPNLNRMAAEGRKFTHFCVTAGVCTPSRASLITGCYSQRVGMHTNPRDGIVLRPVSPYGLAPEEVTIAESLKDAGYATAIVGKWHLGDQPMFLPTRQGF</sequence>
<dbReference type="InterPro" id="IPR050738">
    <property type="entry name" value="Sulfatase"/>
</dbReference>
<dbReference type="InterPro" id="IPR017850">
    <property type="entry name" value="Alkaline_phosphatase_core_sf"/>
</dbReference>
<organism evidence="6 7">
    <name type="scientific">Rhodopirellula maiorica SM1</name>
    <dbReference type="NCBI Taxonomy" id="1265738"/>
    <lineage>
        <taxon>Bacteria</taxon>
        <taxon>Pseudomonadati</taxon>
        <taxon>Planctomycetota</taxon>
        <taxon>Planctomycetia</taxon>
        <taxon>Pirellulales</taxon>
        <taxon>Pirellulaceae</taxon>
        <taxon>Novipirellula</taxon>
    </lineage>
</organism>
<keyword evidence="2" id="KW-0479">Metal-binding</keyword>
<dbReference type="PANTHER" id="PTHR42693">
    <property type="entry name" value="ARYLSULFATASE FAMILY MEMBER"/>
    <property type="match status" value="1"/>
</dbReference>
<dbReference type="PROSITE" id="PS00149">
    <property type="entry name" value="SULFATASE_2"/>
    <property type="match status" value="1"/>
</dbReference>
<dbReference type="AlphaFoldDB" id="M5RHK0"/>
<dbReference type="EMBL" id="ANOG01000627">
    <property type="protein sequence ID" value="EMI18676.1"/>
    <property type="molecule type" value="Genomic_DNA"/>
</dbReference>
<evidence type="ECO:0000259" key="5">
    <source>
        <dbReference type="Pfam" id="PF00884"/>
    </source>
</evidence>
<evidence type="ECO:0000256" key="1">
    <source>
        <dbReference type="ARBA" id="ARBA00008779"/>
    </source>
</evidence>
<dbReference type="Gene3D" id="3.40.720.10">
    <property type="entry name" value="Alkaline Phosphatase, subunit A"/>
    <property type="match status" value="1"/>
</dbReference>
<evidence type="ECO:0000256" key="2">
    <source>
        <dbReference type="ARBA" id="ARBA00022723"/>
    </source>
</evidence>
<dbReference type="InterPro" id="IPR024607">
    <property type="entry name" value="Sulfatase_CS"/>
</dbReference>
<evidence type="ECO:0000313" key="7">
    <source>
        <dbReference type="Proteomes" id="UP000011991"/>
    </source>
</evidence>
<comment type="caution">
    <text evidence="6">The sequence shown here is derived from an EMBL/GenBank/DDBJ whole genome shotgun (WGS) entry which is preliminary data.</text>
</comment>
<dbReference type="OrthoDB" id="9777306at2"/>
<dbReference type="GO" id="GO:0046872">
    <property type="term" value="F:metal ion binding"/>
    <property type="evidence" value="ECO:0007669"/>
    <property type="project" value="UniProtKB-KW"/>
</dbReference>
<dbReference type="RefSeq" id="WP_008700352.1">
    <property type="nucleotide sequence ID" value="NZ_ANOG01000627.1"/>
</dbReference>
<name>M5RHK0_9BACT</name>
<dbReference type="Proteomes" id="UP000011991">
    <property type="component" value="Unassembled WGS sequence"/>
</dbReference>
<evidence type="ECO:0000256" key="4">
    <source>
        <dbReference type="ARBA" id="ARBA00022837"/>
    </source>
</evidence>
<comment type="similarity">
    <text evidence="1">Belongs to the sulfatase family.</text>
</comment>
<feature type="non-terminal residue" evidence="6">
    <location>
        <position position="158"/>
    </location>
</feature>
<protein>
    <submittedName>
        <fullName evidence="6">Arylsulfatase A</fullName>
    </submittedName>
</protein>
<feature type="domain" description="Sulfatase N-terminal" evidence="5">
    <location>
        <begin position="35"/>
        <end position="146"/>
    </location>
</feature>
<dbReference type="InterPro" id="IPR000917">
    <property type="entry name" value="Sulfatase_N"/>
</dbReference>
<accession>M5RHK0</accession>
<dbReference type="PANTHER" id="PTHR42693:SF53">
    <property type="entry name" value="ENDO-4-O-SULFATASE"/>
    <property type="match status" value="1"/>
</dbReference>
<dbReference type="PROSITE" id="PS00523">
    <property type="entry name" value="SULFATASE_1"/>
    <property type="match status" value="1"/>
</dbReference>
<reference evidence="6 7" key="1">
    <citation type="journal article" date="2013" name="Mar. Genomics">
        <title>Expression of sulfatases in Rhodopirellula baltica and the diversity of sulfatases in the genus Rhodopirellula.</title>
        <authorList>
            <person name="Wegner C.E."/>
            <person name="Richter-Heitmann T."/>
            <person name="Klindworth A."/>
            <person name="Klockow C."/>
            <person name="Richter M."/>
            <person name="Achstetter T."/>
            <person name="Glockner F.O."/>
            <person name="Harder J."/>
        </authorList>
    </citation>
    <scope>NUCLEOTIDE SEQUENCE [LARGE SCALE GENOMIC DNA]</scope>
    <source>
        <strain evidence="6 7">SM1</strain>
    </source>
</reference>
<keyword evidence="7" id="KW-1185">Reference proteome</keyword>
<evidence type="ECO:0000313" key="6">
    <source>
        <dbReference type="EMBL" id="EMI18676.1"/>
    </source>
</evidence>
<proteinExistence type="inferred from homology"/>
<dbReference type="GO" id="GO:0004065">
    <property type="term" value="F:arylsulfatase activity"/>
    <property type="evidence" value="ECO:0007669"/>
    <property type="project" value="TreeGrafter"/>
</dbReference>